<dbReference type="InterPro" id="IPR035959">
    <property type="entry name" value="RutC-like_sf"/>
</dbReference>
<dbReference type="OrthoDB" id="309640at2759"/>
<name>A0A2P4SM06_BAMTH</name>
<dbReference type="PANTHER" id="PTHR11803:SF39">
    <property type="entry name" value="2-IMINOBUTANOATE_2-IMINOPROPANOATE DEAMINASE"/>
    <property type="match status" value="1"/>
</dbReference>
<dbReference type="GO" id="GO:0005739">
    <property type="term" value="C:mitochondrion"/>
    <property type="evidence" value="ECO:0007669"/>
    <property type="project" value="TreeGrafter"/>
</dbReference>
<evidence type="ECO:0000313" key="1">
    <source>
        <dbReference type="EMBL" id="POI25129.1"/>
    </source>
</evidence>
<feature type="non-terminal residue" evidence="1">
    <location>
        <position position="1"/>
    </location>
</feature>
<dbReference type="InterPro" id="IPR006175">
    <property type="entry name" value="YjgF/YER057c/UK114"/>
</dbReference>
<organism evidence="1 2">
    <name type="scientific">Bambusicola thoracicus</name>
    <name type="common">Chinese bamboo-partridge</name>
    <name type="synonym">Perdix thoracica</name>
    <dbReference type="NCBI Taxonomy" id="9083"/>
    <lineage>
        <taxon>Eukaryota</taxon>
        <taxon>Metazoa</taxon>
        <taxon>Chordata</taxon>
        <taxon>Craniata</taxon>
        <taxon>Vertebrata</taxon>
        <taxon>Euteleostomi</taxon>
        <taxon>Archelosauria</taxon>
        <taxon>Archosauria</taxon>
        <taxon>Dinosauria</taxon>
        <taxon>Saurischia</taxon>
        <taxon>Theropoda</taxon>
        <taxon>Coelurosauria</taxon>
        <taxon>Aves</taxon>
        <taxon>Neognathae</taxon>
        <taxon>Galloanserae</taxon>
        <taxon>Galliformes</taxon>
        <taxon>Phasianidae</taxon>
        <taxon>Perdicinae</taxon>
        <taxon>Bambusicola</taxon>
    </lineage>
</organism>
<dbReference type="Proteomes" id="UP000237246">
    <property type="component" value="Unassembled WGS sequence"/>
</dbReference>
<protein>
    <recommendedName>
        <fullName evidence="3">2-iminobutanoate/2-iminopropanoate deaminase</fullName>
    </recommendedName>
</protein>
<dbReference type="PANTHER" id="PTHR11803">
    <property type="entry name" value="2-IMINOBUTANOATE/2-IMINOPROPANOATE DEAMINASE RIDA"/>
    <property type="match status" value="1"/>
</dbReference>
<evidence type="ECO:0000313" key="2">
    <source>
        <dbReference type="Proteomes" id="UP000237246"/>
    </source>
</evidence>
<sequence>EAQVTDAEISAVDTAAQNERLLKGLERNTDSRNTKSSGQAVLVDRTMYIAGQVGIEPSTGQLVSGGIKEETKQAFKNLGEILKAAGCDYSNVVKTTVFLADIKDFNDMNEIYGQCK</sequence>
<keyword evidence="2" id="KW-1185">Reference proteome</keyword>
<dbReference type="GO" id="GO:0019239">
    <property type="term" value="F:deaminase activity"/>
    <property type="evidence" value="ECO:0007669"/>
    <property type="project" value="TreeGrafter"/>
</dbReference>
<dbReference type="Pfam" id="PF01042">
    <property type="entry name" value="Ribonuc_L-PSP"/>
    <property type="match status" value="1"/>
</dbReference>
<reference evidence="1 2" key="1">
    <citation type="submission" date="2018-01" db="EMBL/GenBank/DDBJ databases">
        <title>Comparison of the Chinese Bamboo Partridge and Red Junglefowl genome sequences highlights the importance of demography in genome evolution.</title>
        <authorList>
            <person name="Tiley G.P."/>
            <person name="Kimball R.T."/>
            <person name="Braun E.L."/>
            <person name="Burleigh J.G."/>
        </authorList>
    </citation>
    <scope>NUCLEOTIDE SEQUENCE [LARGE SCALE GENOMIC DNA]</scope>
    <source>
        <strain evidence="1">RTK389</strain>
        <tissue evidence="1">Blood</tissue>
    </source>
</reference>
<dbReference type="AlphaFoldDB" id="A0A2P4SM06"/>
<gene>
    <name evidence="1" type="ORF">CIB84_011121</name>
</gene>
<accession>A0A2P4SM06</accession>
<comment type="caution">
    <text evidence="1">The sequence shown here is derived from an EMBL/GenBank/DDBJ whole genome shotgun (WGS) entry which is preliminary data.</text>
</comment>
<dbReference type="Gene3D" id="3.30.1330.40">
    <property type="entry name" value="RutC-like"/>
    <property type="match status" value="1"/>
</dbReference>
<dbReference type="CDD" id="cd00448">
    <property type="entry name" value="YjgF_YER057c_UK114_family"/>
    <property type="match status" value="1"/>
</dbReference>
<dbReference type="EMBL" id="PPHD01036279">
    <property type="protein sequence ID" value="POI25129.1"/>
    <property type="molecule type" value="Genomic_DNA"/>
</dbReference>
<dbReference type="GO" id="GO:0005829">
    <property type="term" value="C:cytosol"/>
    <property type="evidence" value="ECO:0007669"/>
    <property type="project" value="TreeGrafter"/>
</dbReference>
<proteinExistence type="predicted"/>
<dbReference type="SUPFAM" id="SSF55298">
    <property type="entry name" value="YjgF-like"/>
    <property type="match status" value="1"/>
</dbReference>
<evidence type="ECO:0008006" key="3">
    <source>
        <dbReference type="Google" id="ProtNLM"/>
    </source>
</evidence>